<evidence type="ECO:0000256" key="2">
    <source>
        <dbReference type="ARBA" id="ARBA00022485"/>
    </source>
</evidence>
<dbReference type="NCBIfam" id="NF003379">
    <property type="entry name" value="PRK04456.1"/>
    <property type="match status" value="1"/>
</dbReference>
<keyword evidence="4 10" id="KW-0808">Transferase</keyword>
<evidence type="ECO:0000256" key="4">
    <source>
        <dbReference type="ARBA" id="ARBA00022679"/>
    </source>
</evidence>
<evidence type="ECO:0000313" key="10">
    <source>
        <dbReference type="EMBL" id="CUO36146.1"/>
    </source>
</evidence>
<dbReference type="PANTHER" id="PTHR42281">
    <property type="match status" value="1"/>
</dbReference>
<evidence type="ECO:0000256" key="6">
    <source>
        <dbReference type="ARBA" id="ARBA00023004"/>
    </source>
</evidence>
<evidence type="ECO:0000259" key="8">
    <source>
        <dbReference type="Pfam" id="PF18537"/>
    </source>
</evidence>
<dbReference type="GO" id="GO:0043884">
    <property type="term" value="F:CO-methylating acetyl-CoA synthase activity"/>
    <property type="evidence" value="ECO:0007669"/>
    <property type="project" value="UniProtKB-EC"/>
</dbReference>
<dbReference type="GO" id="GO:0046872">
    <property type="term" value="F:metal ion binding"/>
    <property type="evidence" value="ECO:0007669"/>
    <property type="project" value="UniProtKB-KW"/>
</dbReference>
<dbReference type="InterPro" id="IPR016099">
    <property type="entry name" value="Prismane-like_a/b-sand"/>
</dbReference>
<evidence type="ECO:0000256" key="5">
    <source>
        <dbReference type="ARBA" id="ARBA00022723"/>
    </source>
</evidence>
<evidence type="ECO:0000256" key="3">
    <source>
        <dbReference type="ARBA" id="ARBA00022596"/>
    </source>
</evidence>
<dbReference type="GO" id="GO:0006084">
    <property type="term" value="P:acetyl-CoA metabolic process"/>
    <property type="evidence" value="ECO:0007669"/>
    <property type="project" value="InterPro"/>
</dbReference>
<dbReference type="Gene3D" id="1.10.8.190">
    <property type="entry name" value="Carbon monoxide dehydrogenase alpha subunit. Chain M, domain 1"/>
    <property type="match status" value="1"/>
</dbReference>
<dbReference type="AlphaFoldDB" id="A0A174EHY7"/>
<keyword evidence="2" id="KW-0004">4Fe-4S</keyword>
<dbReference type="NCBIfam" id="NF007078">
    <property type="entry name" value="PRK09529.1"/>
    <property type="match status" value="1"/>
</dbReference>
<protein>
    <recommendedName>
        <fullName evidence="1">CO-methylating acetyl-CoA synthase</fullName>
        <ecNumber evidence="1">2.3.1.169</ecNumber>
    </recommendedName>
</protein>
<evidence type="ECO:0000313" key="11">
    <source>
        <dbReference type="Proteomes" id="UP000095431"/>
    </source>
</evidence>
<keyword evidence="3" id="KW-0533">Nickel</keyword>
<name>A0A174EHY7_9FIRM</name>
<sequence>MLIDRIFNGNDAVYGLTCQAVEGAIAQHGADKAVEFPHTAYCLPCYYAVTGVKVKTLGEMKEALGVIKSLMTREHQLDDALMSGVATALCAEFIEVLKYLDGAEPYSEPYYGHLPDSIIRELGVPLVTGDIPGVAVIIGSAPTAQEGVDLVKSYQAQGILVTLVGGIIDQAQELGLKMGYNVRIVPLGKDITSVIHVVSVALRAALIFGNVTPGDAAALIKYTSERVPAFVNAFKPIDDVILAAGAGAIKLGFPVISNEDENITEVPGALIACPNVADFNKVSLEARNIKIKITNIDIPVAFASAFEGEIIRRKDMQVEFDGSRVDCAELVQTRSMDEVEDHKITVVGPDVDEMELGSKNPIAYVVEVAGKRMQPDFEPVIERKFHNYINCIEGVYHTGQRDMQRIRIGKEAYNAGFRIRHIGEVLYTQVKNEFEAVVDKCQVTVYTDPAECTRIRHEVAIPVFDKRDARLENLTDETVDVYYSCILCQAFSPSHVCVVTPERLGLCGAVSWLDAKATNELDPNGPCQIITKERPIDENLGSYEDVDEAVQKFSQGALEHVTLYSIMQDPMTSCGCFECICGIEPFSNGVVIANREYAGMTPLGMTFSEMASMTGGGVQTPGFMGHGKHFISSKKFMKAEGGIERIVWMPKELKETVAERLNKTAKELYGIDNFTDMIGDETNTTDPEELVAFLTEHNHPALSMDPMM</sequence>
<evidence type="ECO:0000259" key="9">
    <source>
        <dbReference type="Pfam" id="PF19436"/>
    </source>
</evidence>
<dbReference type="Gene3D" id="3.40.1470.10">
    <property type="entry name" value="Bifunctional carbon monoxide dehydrogenase/acetyl-coa synthase(codh/acs), Chain M, domain 5"/>
    <property type="match status" value="1"/>
</dbReference>
<dbReference type="Pfam" id="PF03598">
    <property type="entry name" value="CdhC"/>
    <property type="match status" value="1"/>
</dbReference>
<dbReference type="Proteomes" id="UP000095431">
    <property type="component" value="Unassembled WGS sequence"/>
</dbReference>
<keyword evidence="5" id="KW-0479">Metal-binding</keyword>
<dbReference type="Gene3D" id="3.40.970.20">
    <property type="entry name" value="Carbon monoxide dehydrogenase alpha subunit. Chain D, domain 4"/>
    <property type="match status" value="1"/>
</dbReference>
<dbReference type="Gene3D" id="3.40.50.2030">
    <property type="match status" value="1"/>
</dbReference>
<evidence type="ECO:0000256" key="7">
    <source>
        <dbReference type="ARBA" id="ARBA00023014"/>
    </source>
</evidence>
<dbReference type="Pfam" id="PF19436">
    <property type="entry name" value="ACS_CODH_B_C"/>
    <property type="match status" value="1"/>
</dbReference>
<keyword evidence="10" id="KW-0012">Acyltransferase</keyword>
<dbReference type="NCBIfam" id="NF040764">
    <property type="entry name" value="CODH_ACS_al_bet"/>
    <property type="match status" value="1"/>
</dbReference>
<dbReference type="InterPro" id="IPR011254">
    <property type="entry name" value="Prismane-like_sf"/>
</dbReference>
<dbReference type="EMBL" id="CYZN01000017">
    <property type="protein sequence ID" value="CUO36146.1"/>
    <property type="molecule type" value="Genomic_DNA"/>
</dbReference>
<dbReference type="GO" id="GO:0043885">
    <property type="term" value="F:anaerobic carbon-monoxide dehydrogenase activity"/>
    <property type="evidence" value="ECO:0007669"/>
    <property type="project" value="InterPro"/>
</dbReference>
<dbReference type="InterPro" id="IPR038571">
    <property type="entry name" value="CO_DH/Ac-CoA_synth_bsu_3_sf"/>
</dbReference>
<organism evidence="10 11">
    <name type="scientific">Blautia wexlerae</name>
    <dbReference type="NCBI Taxonomy" id="418240"/>
    <lineage>
        <taxon>Bacteria</taxon>
        <taxon>Bacillati</taxon>
        <taxon>Bacillota</taxon>
        <taxon>Clostridia</taxon>
        <taxon>Lachnospirales</taxon>
        <taxon>Lachnospiraceae</taxon>
        <taxon>Blautia</taxon>
    </lineage>
</organism>
<dbReference type="Gene3D" id="3.30.1650.10">
    <property type="entry name" value="Bifunctional carbon monoxide dehydrogenase/acetyl-coa synthase(codh/acs), Chain M, domain 3"/>
    <property type="match status" value="1"/>
</dbReference>
<dbReference type="NCBIfam" id="TIGR00316">
    <property type="entry name" value="cdhC"/>
    <property type="match status" value="1"/>
</dbReference>
<feature type="domain" description="CO dehydrogenase/acetyl-CoA synthase complex beta subunit C-terminal" evidence="9">
    <location>
        <begin position="464"/>
        <end position="708"/>
    </location>
</feature>
<dbReference type="eggNOG" id="COG1614">
    <property type="taxonomic scope" value="Bacteria"/>
</dbReference>
<keyword evidence="7" id="KW-0411">Iron-sulfur</keyword>
<feature type="domain" description="Carbon monoxide dehydrogenase subunit alpha ,N-terminal" evidence="8">
    <location>
        <begin position="20"/>
        <end position="100"/>
    </location>
</feature>
<dbReference type="PANTHER" id="PTHR42281:SF1">
    <property type="entry name" value="ACETYL-COA DECARBONYLASE_SYNTHASE COMPLEX SUBUNIT BETA 1"/>
    <property type="match status" value="1"/>
</dbReference>
<accession>A0A174EHY7</accession>
<dbReference type="GO" id="GO:0051539">
    <property type="term" value="F:4 iron, 4 sulfur cluster binding"/>
    <property type="evidence" value="ECO:0007669"/>
    <property type="project" value="UniProtKB-KW"/>
</dbReference>
<proteinExistence type="predicted"/>
<gene>
    <name evidence="10" type="ORF">ERS852478_02582</name>
</gene>
<keyword evidence="6" id="KW-0408">Iron</keyword>
<dbReference type="EC" id="2.3.1.169" evidence="1"/>
<dbReference type="Pfam" id="PF18537">
    <property type="entry name" value="CODH_A_N"/>
    <property type="match status" value="1"/>
</dbReference>
<dbReference type="InterPro" id="IPR041350">
    <property type="entry name" value="CODH_A_N"/>
</dbReference>
<dbReference type="InterPro" id="IPR045822">
    <property type="entry name" value="ACS_CODH_B_C"/>
</dbReference>
<dbReference type="InterPro" id="IPR004461">
    <property type="entry name" value="CO_DH/Ac-CoA_synth_bsu"/>
</dbReference>
<reference evidence="10 11" key="1">
    <citation type="submission" date="2015-09" db="EMBL/GenBank/DDBJ databases">
        <authorList>
            <consortium name="Pathogen Informatics"/>
        </authorList>
    </citation>
    <scope>NUCLEOTIDE SEQUENCE [LARGE SCALE GENOMIC DNA]</scope>
    <source>
        <strain evidence="10 11">2789STDY5834863</strain>
    </source>
</reference>
<dbReference type="SUPFAM" id="SSF56821">
    <property type="entry name" value="Prismane protein-like"/>
    <property type="match status" value="1"/>
</dbReference>
<evidence type="ECO:0000256" key="1">
    <source>
        <dbReference type="ARBA" id="ARBA00012244"/>
    </source>
</evidence>